<name>A0A9P0EWX6_BEMTA</name>
<dbReference type="SUPFAM" id="SSF103473">
    <property type="entry name" value="MFS general substrate transporter"/>
    <property type="match status" value="1"/>
</dbReference>
<evidence type="ECO:0000256" key="2">
    <source>
        <dbReference type="ARBA" id="ARBA00022692"/>
    </source>
</evidence>
<dbReference type="Gene3D" id="1.20.1250.20">
    <property type="entry name" value="MFS general substrate transporter like domains"/>
    <property type="match status" value="1"/>
</dbReference>
<accession>A0A9P0EWX6</accession>
<comment type="subcellular location">
    <subcellularLocation>
        <location evidence="1">Membrane</location>
        <topology evidence="1">Multi-pass membrane protein</topology>
    </subcellularLocation>
</comment>
<feature type="transmembrane region" description="Helical" evidence="5">
    <location>
        <begin position="241"/>
        <end position="265"/>
    </location>
</feature>
<reference evidence="6" key="1">
    <citation type="submission" date="2021-12" db="EMBL/GenBank/DDBJ databases">
        <authorList>
            <person name="King R."/>
        </authorList>
    </citation>
    <scope>NUCLEOTIDE SEQUENCE</scope>
</reference>
<feature type="transmembrane region" description="Helical" evidence="5">
    <location>
        <begin position="20"/>
        <end position="44"/>
    </location>
</feature>
<dbReference type="AlphaFoldDB" id="A0A9P0EWX6"/>
<feature type="transmembrane region" description="Helical" evidence="5">
    <location>
        <begin position="354"/>
        <end position="377"/>
    </location>
</feature>
<evidence type="ECO:0000256" key="1">
    <source>
        <dbReference type="ARBA" id="ARBA00004141"/>
    </source>
</evidence>
<protein>
    <recommendedName>
        <fullName evidence="8">Acetyl-coenzyme A transporter 1</fullName>
    </recommendedName>
</protein>
<evidence type="ECO:0000256" key="4">
    <source>
        <dbReference type="ARBA" id="ARBA00023136"/>
    </source>
</evidence>
<keyword evidence="7" id="KW-1185">Reference proteome</keyword>
<keyword evidence="2 5" id="KW-0812">Transmembrane</keyword>
<feature type="transmembrane region" description="Helical" evidence="5">
    <location>
        <begin position="87"/>
        <end position="107"/>
    </location>
</feature>
<gene>
    <name evidence="6" type="ORF">BEMITA_LOCUS2116</name>
</gene>
<evidence type="ECO:0000313" key="7">
    <source>
        <dbReference type="Proteomes" id="UP001152759"/>
    </source>
</evidence>
<dbReference type="InterPro" id="IPR004752">
    <property type="entry name" value="AmpG_permease/AT-1"/>
</dbReference>
<dbReference type="PANTHER" id="PTHR12778">
    <property type="entry name" value="SOLUTE CARRIER FAMILY 33 ACETYL-COA TRANSPORTER -RELATED"/>
    <property type="match status" value="1"/>
</dbReference>
<evidence type="ECO:0000313" key="6">
    <source>
        <dbReference type="EMBL" id="CAH0382597.1"/>
    </source>
</evidence>
<keyword evidence="3 5" id="KW-1133">Transmembrane helix</keyword>
<feature type="transmembrane region" description="Helical" evidence="5">
    <location>
        <begin position="451"/>
        <end position="468"/>
    </location>
</feature>
<dbReference type="GO" id="GO:0008521">
    <property type="term" value="F:acetyl-CoA transmembrane transporter activity"/>
    <property type="evidence" value="ECO:0007669"/>
    <property type="project" value="InterPro"/>
</dbReference>
<dbReference type="InterPro" id="IPR024371">
    <property type="entry name" value="AcetylCoA_trans_1-like"/>
</dbReference>
<dbReference type="InterPro" id="IPR036259">
    <property type="entry name" value="MFS_trans_sf"/>
</dbReference>
<evidence type="ECO:0008006" key="8">
    <source>
        <dbReference type="Google" id="ProtNLM"/>
    </source>
</evidence>
<dbReference type="Proteomes" id="UP001152759">
    <property type="component" value="Chromosome 1"/>
</dbReference>
<organism evidence="6 7">
    <name type="scientific">Bemisia tabaci</name>
    <name type="common">Sweetpotato whitefly</name>
    <name type="synonym">Aleurodes tabaci</name>
    <dbReference type="NCBI Taxonomy" id="7038"/>
    <lineage>
        <taxon>Eukaryota</taxon>
        <taxon>Metazoa</taxon>
        <taxon>Ecdysozoa</taxon>
        <taxon>Arthropoda</taxon>
        <taxon>Hexapoda</taxon>
        <taxon>Insecta</taxon>
        <taxon>Pterygota</taxon>
        <taxon>Neoptera</taxon>
        <taxon>Paraneoptera</taxon>
        <taxon>Hemiptera</taxon>
        <taxon>Sternorrhyncha</taxon>
        <taxon>Aleyrodoidea</taxon>
        <taxon>Aleyrodidae</taxon>
        <taxon>Aleyrodinae</taxon>
        <taxon>Bemisia</taxon>
    </lineage>
</organism>
<feature type="transmembrane region" description="Helical" evidence="5">
    <location>
        <begin position="165"/>
        <end position="187"/>
    </location>
</feature>
<dbReference type="GO" id="GO:0016020">
    <property type="term" value="C:membrane"/>
    <property type="evidence" value="ECO:0007669"/>
    <property type="project" value="UniProtKB-SubCell"/>
</dbReference>
<feature type="transmembrane region" description="Helical" evidence="5">
    <location>
        <begin position="59"/>
        <end position="80"/>
    </location>
</feature>
<dbReference type="PANTHER" id="PTHR12778:SF9">
    <property type="entry name" value="ACETYL-COENZYME A TRANSPORTER 1"/>
    <property type="match status" value="1"/>
</dbReference>
<feature type="transmembrane region" description="Helical" evidence="5">
    <location>
        <begin position="325"/>
        <end position="342"/>
    </location>
</feature>
<evidence type="ECO:0000256" key="5">
    <source>
        <dbReference type="SAM" id="Phobius"/>
    </source>
</evidence>
<evidence type="ECO:0000256" key="3">
    <source>
        <dbReference type="ARBA" id="ARBA00022989"/>
    </source>
</evidence>
<proteinExistence type="predicted"/>
<dbReference type="Pfam" id="PF13000">
    <property type="entry name" value="Acatn"/>
    <property type="match status" value="3"/>
</dbReference>
<feature type="transmembrane region" description="Helical" evidence="5">
    <location>
        <begin position="285"/>
        <end position="304"/>
    </location>
</feature>
<keyword evidence="4 5" id="KW-0472">Membrane</keyword>
<dbReference type="EMBL" id="OU963862">
    <property type="protein sequence ID" value="CAH0382597.1"/>
    <property type="molecule type" value="Genomic_DNA"/>
</dbReference>
<dbReference type="GO" id="GO:0035348">
    <property type="term" value="P:acetyl-CoA transmembrane transport"/>
    <property type="evidence" value="ECO:0007669"/>
    <property type="project" value="InterPro"/>
</dbReference>
<feature type="transmembrane region" description="Helical" evidence="5">
    <location>
        <begin position="119"/>
        <end position="144"/>
    </location>
</feature>
<sequence>MAKKVNVKITSNTKGDRMNIAVLFSLYLLQGIPLGLCAAIPMLLQNKKVSYRQQAQFSFALWPFSLKLLWAPIVDSLYSVKFGRRKTWLVPVQYALGALMLYLSYFIDDWLSESEPKIQVLTAFCFCMNFLAATQDIAVDGWALTMLRRENVGYASTCNSVGQTAGYFLGYVIFIALESADFCNYWLRSVPSDEGLVKISGFLGFWGLTFLLITTLVAIFKKEDRHTLEEDDMSIKETYLLLQKIISLPNVKLLAFILLTAKIAYSASDGVTALKLIENGVPKEKFALMAMPLVPLQIVLPLFIARHTSGPEPMNVYIKCIPYRLFFNILGLIVVYFTSIVIKNNIVPVYYYPMLVLMYCFHQITLYGMFVSAMAFFARISDPAVGGTYMTLLNTLCNLGGTWTSTVALWFVDSLTWKSCSNNSANDCSTVTLQEQCQGGDGICRTIIDGYYFEVIFCTFVGVVWYFLMRSRILLLQAAQTSDWCVSLRKRRKS</sequence>
<feature type="transmembrane region" description="Helical" evidence="5">
    <location>
        <begin position="389"/>
        <end position="412"/>
    </location>
</feature>
<feature type="transmembrane region" description="Helical" evidence="5">
    <location>
        <begin position="199"/>
        <end position="220"/>
    </location>
</feature>